<organism evidence="1 2">
    <name type="scientific">Parabacteroides chinchillae</name>
    <dbReference type="NCBI Taxonomy" id="871327"/>
    <lineage>
        <taxon>Bacteria</taxon>
        <taxon>Pseudomonadati</taxon>
        <taxon>Bacteroidota</taxon>
        <taxon>Bacteroidia</taxon>
        <taxon>Bacteroidales</taxon>
        <taxon>Tannerellaceae</taxon>
        <taxon>Parabacteroides</taxon>
    </lineage>
</organism>
<dbReference type="Proteomes" id="UP000236725">
    <property type="component" value="Unassembled WGS sequence"/>
</dbReference>
<evidence type="ECO:0000313" key="1">
    <source>
        <dbReference type="EMBL" id="SEG02754.1"/>
    </source>
</evidence>
<reference evidence="1 2" key="1">
    <citation type="submission" date="2016-10" db="EMBL/GenBank/DDBJ databases">
        <authorList>
            <person name="Varghese N."/>
            <person name="Submissions S."/>
        </authorList>
    </citation>
    <scope>NUCLEOTIDE SEQUENCE [LARGE SCALE GENOMIC DNA]</scope>
    <source>
        <strain evidence="1 2">DSM 29073</strain>
    </source>
</reference>
<comment type="caution">
    <text evidence="1">The sequence shown here is derived from an EMBL/GenBank/DDBJ whole genome shotgun (WGS) entry which is preliminary data.</text>
</comment>
<sequence length="98" mass="11378">MCENTVLTINRRDYSQEEVEDWASCGGDLSKIGEMIKTHYFIVAVNQQLQIVGFSSGTRRRFSYEMQDKVVGILKEYMDSGDPFVFTQKAIEHYRKNV</sequence>
<proteinExistence type="predicted"/>
<accession>A0A8G2BXV5</accession>
<keyword evidence="2" id="KW-1185">Reference proteome</keyword>
<dbReference type="AlphaFoldDB" id="A0A8G2BXV5"/>
<name>A0A8G2BXV5_9BACT</name>
<dbReference type="EMBL" id="FNVS01000012">
    <property type="protein sequence ID" value="SEG02754.1"/>
    <property type="molecule type" value="Genomic_DNA"/>
</dbReference>
<evidence type="ECO:0000313" key="2">
    <source>
        <dbReference type="Proteomes" id="UP000236725"/>
    </source>
</evidence>
<protein>
    <submittedName>
        <fullName evidence="1">Uncharacterized protein</fullName>
    </submittedName>
</protein>
<gene>
    <name evidence="1" type="ORF">SAMN05444001_11295</name>
</gene>